<dbReference type="InterPro" id="IPR016024">
    <property type="entry name" value="ARM-type_fold"/>
</dbReference>
<dbReference type="SUPFAM" id="SSF48371">
    <property type="entry name" value="ARM repeat"/>
    <property type="match status" value="1"/>
</dbReference>
<evidence type="ECO:0000313" key="3">
    <source>
        <dbReference type="WBParaSite" id="Hba_17676"/>
    </source>
</evidence>
<dbReference type="PANTHER" id="PTHR12839">
    <property type="entry name" value="NONSENSE-MEDIATED MRNA DECAY PROTEIN 2 UP-FRAMESHIFT SUPPRESSOR 2"/>
    <property type="match status" value="1"/>
</dbReference>
<keyword evidence="2" id="KW-1185">Reference proteome</keyword>
<dbReference type="Gene3D" id="1.25.40.180">
    <property type="match status" value="1"/>
</dbReference>
<dbReference type="GO" id="GO:0035145">
    <property type="term" value="C:exon-exon junction complex"/>
    <property type="evidence" value="ECO:0007669"/>
    <property type="project" value="TreeGrafter"/>
</dbReference>
<feature type="region of interest" description="Disordered" evidence="1">
    <location>
        <begin position="156"/>
        <end position="180"/>
    </location>
</feature>
<evidence type="ECO:0000313" key="2">
    <source>
        <dbReference type="Proteomes" id="UP000095283"/>
    </source>
</evidence>
<name>A0A1I7XIZ6_HETBA</name>
<dbReference type="GO" id="GO:0000184">
    <property type="term" value="P:nuclear-transcribed mRNA catabolic process, nonsense-mediated decay"/>
    <property type="evidence" value="ECO:0007669"/>
    <property type="project" value="InterPro"/>
</dbReference>
<organism evidence="2 3">
    <name type="scientific">Heterorhabditis bacteriophora</name>
    <name type="common">Entomopathogenic nematode worm</name>
    <dbReference type="NCBI Taxonomy" id="37862"/>
    <lineage>
        <taxon>Eukaryota</taxon>
        <taxon>Metazoa</taxon>
        <taxon>Ecdysozoa</taxon>
        <taxon>Nematoda</taxon>
        <taxon>Chromadorea</taxon>
        <taxon>Rhabditida</taxon>
        <taxon>Rhabditina</taxon>
        <taxon>Rhabditomorpha</taxon>
        <taxon>Strongyloidea</taxon>
        <taxon>Heterorhabditidae</taxon>
        <taxon>Heterorhabditis</taxon>
    </lineage>
</organism>
<proteinExistence type="predicted"/>
<evidence type="ECO:0000256" key="1">
    <source>
        <dbReference type="SAM" id="MobiDB-lite"/>
    </source>
</evidence>
<dbReference type="Proteomes" id="UP000095283">
    <property type="component" value="Unplaced"/>
</dbReference>
<dbReference type="WBParaSite" id="Hba_17676">
    <property type="protein sequence ID" value="Hba_17676"/>
    <property type="gene ID" value="Hba_17676"/>
</dbReference>
<dbReference type="PANTHER" id="PTHR12839:SF7">
    <property type="entry name" value="REGULATOR OF NONSENSE TRANSCRIPTS 2"/>
    <property type="match status" value="1"/>
</dbReference>
<dbReference type="GO" id="GO:0005737">
    <property type="term" value="C:cytoplasm"/>
    <property type="evidence" value="ECO:0007669"/>
    <property type="project" value="TreeGrafter"/>
</dbReference>
<dbReference type="InterPro" id="IPR039762">
    <property type="entry name" value="Nmd2/UPF2"/>
</dbReference>
<reference evidence="3" key="1">
    <citation type="submission" date="2016-11" db="UniProtKB">
        <authorList>
            <consortium name="WormBaseParasite"/>
        </authorList>
    </citation>
    <scope>IDENTIFICATION</scope>
</reference>
<protein>
    <submittedName>
        <fullName evidence="3">Uncharacterized protein</fullName>
    </submittedName>
</protein>
<sequence>MLIDNAFFACVPPEDGKSARRASVDPPMKVFIRHLVLDVNEKNIDLHLRCLRRLDWTNETIADWCLRYLASPWLISYSNLRNLASAVAGLQALSYHDWTAIWVVDAVLEMIRLSLEVPGVFNQWAMACVTYIGELYNYSVCDSSVIFKVDFPTEDEGELEDEDSRAPPIRSLHQITEEDE</sequence>
<dbReference type="AlphaFoldDB" id="A0A1I7XIZ6"/>
<accession>A0A1I7XIZ6</accession>